<evidence type="ECO:0000313" key="1">
    <source>
        <dbReference type="EMBL" id="GAF96042.1"/>
    </source>
</evidence>
<sequence length="139" mass="15960">MSVKSDLVECLESQTKTIYYKFQRGGWFKNKKLKFIIKPILEGDLITKEVTKQALKEMSTGQSIDEASRVAAENFKKMFMDMGADSAFKLLIEKSVKYPKIVDKDKGREDEIPFSLLNADIKIFLINEIRKISPVFQGK</sequence>
<proteinExistence type="predicted"/>
<dbReference type="AlphaFoldDB" id="X0U6Q8"/>
<reference evidence="1" key="1">
    <citation type="journal article" date="2014" name="Front. Microbiol.">
        <title>High frequency of phylogenetically diverse reductive dehalogenase-homologous genes in deep subseafloor sedimentary metagenomes.</title>
        <authorList>
            <person name="Kawai M."/>
            <person name="Futagami T."/>
            <person name="Toyoda A."/>
            <person name="Takaki Y."/>
            <person name="Nishi S."/>
            <person name="Hori S."/>
            <person name="Arai W."/>
            <person name="Tsubouchi T."/>
            <person name="Morono Y."/>
            <person name="Uchiyama I."/>
            <person name="Ito T."/>
            <person name="Fujiyama A."/>
            <person name="Inagaki F."/>
            <person name="Takami H."/>
        </authorList>
    </citation>
    <scope>NUCLEOTIDE SEQUENCE</scope>
    <source>
        <strain evidence="1">Expedition CK06-06</strain>
    </source>
</reference>
<dbReference type="EMBL" id="BARS01017268">
    <property type="protein sequence ID" value="GAF96042.1"/>
    <property type="molecule type" value="Genomic_DNA"/>
</dbReference>
<organism evidence="1">
    <name type="scientific">marine sediment metagenome</name>
    <dbReference type="NCBI Taxonomy" id="412755"/>
    <lineage>
        <taxon>unclassified sequences</taxon>
        <taxon>metagenomes</taxon>
        <taxon>ecological metagenomes</taxon>
    </lineage>
</organism>
<name>X0U6Q8_9ZZZZ</name>
<protein>
    <submittedName>
        <fullName evidence="1">Uncharacterized protein</fullName>
    </submittedName>
</protein>
<gene>
    <name evidence="1" type="ORF">S01H1_28271</name>
</gene>
<accession>X0U6Q8</accession>
<comment type="caution">
    <text evidence="1">The sequence shown here is derived from an EMBL/GenBank/DDBJ whole genome shotgun (WGS) entry which is preliminary data.</text>
</comment>